<dbReference type="EMBL" id="BLAY01000149">
    <property type="protein sequence ID" value="GET42121.1"/>
    <property type="molecule type" value="Genomic_DNA"/>
</dbReference>
<feature type="transmembrane region" description="Helical" evidence="1">
    <location>
        <begin position="91"/>
        <end position="113"/>
    </location>
</feature>
<evidence type="ECO:0008006" key="4">
    <source>
        <dbReference type="Google" id="ProtNLM"/>
    </source>
</evidence>
<evidence type="ECO:0000313" key="2">
    <source>
        <dbReference type="EMBL" id="GET42121.1"/>
    </source>
</evidence>
<keyword evidence="3" id="KW-1185">Reference proteome</keyword>
<evidence type="ECO:0000313" key="3">
    <source>
        <dbReference type="Proteomes" id="UP001050975"/>
    </source>
</evidence>
<proteinExistence type="predicted"/>
<feature type="transmembrane region" description="Helical" evidence="1">
    <location>
        <begin position="125"/>
        <end position="143"/>
    </location>
</feature>
<feature type="transmembrane region" description="Helical" evidence="1">
    <location>
        <begin position="12"/>
        <end position="31"/>
    </location>
</feature>
<comment type="caution">
    <text evidence="2">The sequence shown here is derived from an EMBL/GenBank/DDBJ whole genome shotgun (WGS) entry which is preliminary data.</text>
</comment>
<evidence type="ECO:0000256" key="1">
    <source>
        <dbReference type="SAM" id="Phobius"/>
    </source>
</evidence>
<feature type="transmembrane region" description="Helical" evidence="1">
    <location>
        <begin position="349"/>
        <end position="372"/>
    </location>
</feature>
<organism evidence="2 3">
    <name type="scientific">Microseira wollei NIES-4236</name>
    <dbReference type="NCBI Taxonomy" id="2530354"/>
    <lineage>
        <taxon>Bacteria</taxon>
        <taxon>Bacillati</taxon>
        <taxon>Cyanobacteriota</taxon>
        <taxon>Cyanophyceae</taxon>
        <taxon>Oscillatoriophycideae</taxon>
        <taxon>Aerosakkonematales</taxon>
        <taxon>Aerosakkonemataceae</taxon>
        <taxon>Microseira</taxon>
    </lineage>
</organism>
<keyword evidence="1" id="KW-0812">Transmembrane</keyword>
<feature type="transmembrane region" description="Helical" evidence="1">
    <location>
        <begin position="225"/>
        <end position="243"/>
    </location>
</feature>
<name>A0AAV3XKT9_9CYAN</name>
<keyword evidence="1" id="KW-0472">Membrane</keyword>
<protein>
    <recommendedName>
        <fullName evidence="4">Glycosyltransferase RgtA/B/C/D-like domain-containing protein</fullName>
    </recommendedName>
</protein>
<feature type="transmembrane region" description="Helical" evidence="1">
    <location>
        <begin position="379"/>
        <end position="398"/>
    </location>
</feature>
<feature type="transmembrane region" description="Helical" evidence="1">
    <location>
        <begin position="325"/>
        <end position="343"/>
    </location>
</feature>
<sequence>MFNIKGNAVKVLAKSLIVSALVSGFLIRVLSTLRYTTFFYYDQARDAEVYAKMWQGILPILGPSASVGGYHLPPLYYYLVFPFTIFGSEPVFTVIPNALFSFLSIPLLIYLVYQLLENVENSKRLLLSGLAGFWYSLIFPEIFISTFHWNPSPTCFFLFGFTLLYKCQLENNFSGIKEVFAWILYGITLAVLISLHSTNLFVMPVVFVTSSLFFIYKNRRNPKKYWLPAVSVLSAFVALLPYWRGEIIRGWRNSKEILMTLIQSSNEAGDSSIWQRISRLVFNYFELGKQAYFTGDSWLNILIAIVFLSIGLYYGFTKFKGNKTILLFLSFTWIVYLYAASNYQGIYYIHYKLLILVAPIILAIASLAYLDVAKKTERWVSGLLVLSILVSLSINLNFDYQYLSSKYSTNRLINTADTIEIFKQLPEKSTVCTFDPKPRGWMNEYQPYIYIDKYVTNKKIKIVRSLCKSGQYLVVTKFYMQQRTDQLFPVFNVYPNQVLYKKSRRFLETPVADVYVLK</sequence>
<dbReference type="RefSeq" id="WP_226589175.1">
    <property type="nucleotide sequence ID" value="NZ_BLAY01000149.1"/>
</dbReference>
<gene>
    <name evidence="2" type="ORF">MiSe_69350</name>
</gene>
<accession>A0AAV3XKT9</accession>
<dbReference type="Proteomes" id="UP001050975">
    <property type="component" value="Unassembled WGS sequence"/>
</dbReference>
<feature type="transmembrane region" description="Helical" evidence="1">
    <location>
        <begin position="179"/>
        <end position="195"/>
    </location>
</feature>
<keyword evidence="1" id="KW-1133">Transmembrane helix</keyword>
<dbReference type="AlphaFoldDB" id="A0AAV3XKT9"/>
<feature type="transmembrane region" description="Helical" evidence="1">
    <location>
        <begin position="297"/>
        <end position="316"/>
    </location>
</feature>
<reference evidence="2" key="1">
    <citation type="submission" date="2019-10" db="EMBL/GenBank/DDBJ databases">
        <title>Draft genome sequece of Microseira wollei NIES-4236.</title>
        <authorList>
            <person name="Yamaguchi H."/>
            <person name="Suzuki S."/>
            <person name="Kawachi M."/>
        </authorList>
    </citation>
    <scope>NUCLEOTIDE SEQUENCE</scope>
    <source>
        <strain evidence="2">NIES-4236</strain>
    </source>
</reference>